<dbReference type="RefSeq" id="WP_084273036.1">
    <property type="nucleotide sequence ID" value="NZ_FWYE01000003.1"/>
</dbReference>
<keyword evidence="10" id="KW-1185">Reference proteome</keyword>
<name>A0A8G2FXJ2_PICTO</name>
<gene>
    <name evidence="9" type="ORF">SAMN02745355_1269</name>
</gene>
<dbReference type="GO" id="GO:0043953">
    <property type="term" value="P:protein transport by the Tat complex"/>
    <property type="evidence" value="ECO:0007669"/>
    <property type="project" value="InterPro"/>
</dbReference>
<keyword evidence="5" id="KW-0653">Protein transport</keyword>
<organism evidence="9 10">
    <name type="scientific">Picrophilus torridus (strain ATCC 700027 / DSM 9790 / JCM 10055 / NBRC 100828 / KAW 2/3)</name>
    <dbReference type="NCBI Taxonomy" id="1122961"/>
    <lineage>
        <taxon>Archaea</taxon>
        <taxon>Methanobacteriati</taxon>
        <taxon>Thermoplasmatota</taxon>
        <taxon>Thermoplasmata</taxon>
        <taxon>Thermoplasmatales</taxon>
        <taxon>Picrophilaceae</taxon>
        <taxon>Picrophilus</taxon>
    </lineage>
</organism>
<keyword evidence="3" id="KW-1003">Cell membrane</keyword>
<reference evidence="9 10" key="1">
    <citation type="submission" date="2017-04" db="EMBL/GenBank/DDBJ databases">
        <authorList>
            <person name="Varghese N."/>
            <person name="Submissions S."/>
        </authorList>
    </citation>
    <scope>NUCLEOTIDE SEQUENCE [LARGE SCALE GENOMIC DNA]</scope>
    <source>
        <strain evidence="9 10">DSM 9789</strain>
    </source>
</reference>
<accession>A0A8G2FXJ2</accession>
<proteinExistence type="predicted"/>
<sequence>MIGSIDDWLILIVVAVIIFGGTKKIPELARNLGRATGEFKKGQMEIENEIHSNTNKNQIDYMKIAQDLNIDIKNKTIDQIIGEINEKLKVKEN</sequence>
<keyword evidence="2" id="KW-0813">Transport</keyword>
<dbReference type="Proteomes" id="UP000192315">
    <property type="component" value="Unassembled WGS sequence"/>
</dbReference>
<keyword evidence="7" id="KW-0811">Translocation</keyword>
<evidence type="ECO:0000256" key="6">
    <source>
        <dbReference type="ARBA" id="ARBA00022989"/>
    </source>
</evidence>
<evidence type="ECO:0000313" key="10">
    <source>
        <dbReference type="Proteomes" id="UP000192315"/>
    </source>
</evidence>
<dbReference type="PANTHER" id="PTHR42982">
    <property type="entry name" value="SEC-INDEPENDENT PROTEIN TRANSLOCASE PROTEIN TATA"/>
    <property type="match status" value="1"/>
</dbReference>
<keyword evidence="6" id="KW-1133">Transmembrane helix</keyword>
<evidence type="ECO:0000256" key="7">
    <source>
        <dbReference type="ARBA" id="ARBA00023010"/>
    </source>
</evidence>
<evidence type="ECO:0000256" key="4">
    <source>
        <dbReference type="ARBA" id="ARBA00022692"/>
    </source>
</evidence>
<keyword evidence="8" id="KW-0472">Membrane</keyword>
<dbReference type="InterPro" id="IPR003369">
    <property type="entry name" value="TatA/B/E"/>
</dbReference>
<evidence type="ECO:0000256" key="1">
    <source>
        <dbReference type="ARBA" id="ARBA00004162"/>
    </source>
</evidence>
<dbReference type="EMBL" id="FWYE01000003">
    <property type="protein sequence ID" value="SMD31341.1"/>
    <property type="molecule type" value="Genomic_DNA"/>
</dbReference>
<comment type="caution">
    <text evidence="9">The sequence shown here is derived from an EMBL/GenBank/DDBJ whole genome shotgun (WGS) entry which is preliminary data.</text>
</comment>
<protein>
    <submittedName>
        <fullName evidence="9">Sec-independent protein translocase TatA</fullName>
    </submittedName>
</protein>
<keyword evidence="4" id="KW-0812">Transmembrane</keyword>
<dbReference type="InterPro" id="IPR006312">
    <property type="entry name" value="TatA/E"/>
</dbReference>
<dbReference type="Gene3D" id="1.20.5.3310">
    <property type="match status" value="1"/>
</dbReference>
<evidence type="ECO:0000256" key="3">
    <source>
        <dbReference type="ARBA" id="ARBA00022475"/>
    </source>
</evidence>
<comment type="subcellular location">
    <subcellularLocation>
        <location evidence="1">Cell membrane</location>
        <topology evidence="1">Single-pass membrane protein</topology>
    </subcellularLocation>
</comment>
<dbReference type="GO" id="GO:0005886">
    <property type="term" value="C:plasma membrane"/>
    <property type="evidence" value="ECO:0007669"/>
    <property type="project" value="UniProtKB-SubCell"/>
</dbReference>
<evidence type="ECO:0000256" key="2">
    <source>
        <dbReference type="ARBA" id="ARBA00022448"/>
    </source>
</evidence>
<evidence type="ECO:0000256" key="5">
    <source>
        <dbReference type="ARBA" id="ARBA00022927"/>
    </source>
</evidence>
<dbReference type="PANTHER" id="PTHR42982:SF1">
    <property type="entry name" value="SEC-INDEPENDENT PROTEIN TRANSLOCASE PROTEIN TATA"/>
    <property type="match status" value="1"/>
</dbReference>
<dbReference type="AlphaFoldDB" id="A0A8G2FXJ2"/>
<dbReference type="Pfam" id="PF02416">
    <property type="entry name" value="TatA_B_E"/>
    <property type="match status" value="1"/>
</dbReference>
<evidence type="ECO:0000313" key="9">
    <source>
        <dbReference type="EMBL" id="SMD31341.1"/>
    </source>
</evidence>
<evidence type="ECO:0000256" key="8">
    <source>
        <dbReference type="ARBA" id="ARBA00023136"/>
    </source>
</evidence>
<dbReference type="NCBIfam" id="TIGR01411">
    <property type="entry name" value="tatAE"/>
    <property type="match status" value="1"/>
</dbReference>